<dbReference type="Proteomes" id="UP000183967">
    <property type="component" value="Unassembled WGS sequence"/>
</dbReference>
<dbReference type="InterPro" id="IPR012337">
    <property type="entry name" value="RNaseH-like_sf"/>
</dbReference>
<proteinExistence type="inferred from homology"/>
<dbReference type="AlphaFoldDB" id="A0A1M5WSU8"/>
<dbReference type="InterPro" id="IPR036397">
    <property type="entry name" value="RNaseH_sf"/>
</dbReference>
<accession>A0A1M5WSU8</accession>
<dbReference type="Pfam" id="PF00665">
    <property type="entry name" value="rve"/>
    <property type="match status" value="1"/>
</dbReference>
<dbReference type="InterPro" id="IPR001584">
    <property type="entry name" value="Integrase_cat-core"/>
</dbReference>
<evidence type="ECO:0000313" key="4">
    <source>
        <dbReference type="Proteomes" id="UP000183967"/>
    </source>
</evidence>
<name>A0A1M5WSU8_9FIRM</name>
<dbReference type="GO" id="GO:0015074">
    <property type="term" value="P:DNA integration"/>
    <property type="evidence" value="ECO:0007669"/>
    <property type="project" value="InterPro"/>
</dbReference>
<sequence>MIEVIKAELNILRCLNMKPNYSDLARRYGVSRQTISKYDKGFERKETRKRKSKLDKYREEIEEKINLAGATITGVYKYFYSKDKTIGTRSNFDYYIRKHKLKSKNKSVVHPRYETNPGEQLQFDFKEDITMISKNGEIFKFNIFTTTLGYSRMHKFTYSKSKTKEDVFRCLIETFKYYGGIPKRLLTDNMSSIVNVKTKKFTEEFRQFSKDFNFTPEKCNVRSPQTKGKVESANRFISRLVPYNYEFENEEELIEIINRLSNEVNNEINQTTGVKPIMLIKKEKEYLSPLPNKEIIESYLNYMKPTTVHNDSMIYYKGKRYSVPHKFINKTLKVRELDNKLYIYNNTDLIRIHPLTQKIINYHEDDYKKIMAEKLPFKSEDDIEAFTIRNLEILDNLKG</sequence>
<protein>
    <submittedName>
        <fullName evidence="3">Transposase</fullName>
    </submittedName>
</protein>
<dbReference type="NCBIfam" id="NF033546">
    <property type="entry name" value="transpos_IS21"/>
    <property type="match status" value="1"/>
</dbReference>
<dbReference type="EMBL" id="FQXO01000138">
    <property type="protein sequence ID" value="SHH90174.1"/>
    <property type="molecule type" value="Genomic_DNA"/>
</dbReference>
<dbReference type="RefSeq" id="WP_197051403.1">
    <property type="nucleotide sequence ID" value="NZ_FQXO01000138.1"/>
</dbReference>
<evidence type="ECO:0000313" key="3">
    <source>
        <dbReference type="EMBL" id="SHH90174.1"/>
    </source>
</evidence>
<organism evidence="3 4">
    <name type="scientific">Caloranaerobacter azorensis DSM 13643</name>
    <dbReference type="NCBI Taxonomy" id="1121264"/>
    <lineage>
        <taxon>Bacteria</taxon>
        <taxon>Bacillati</taxon>
        <taxon>Bacillota</taxon>
        <taxon>Tissierellia</taxon>
        <taxon>Tissierellales</taxon>
        <taxon>Thermohalobacteraceae</taxon>
        <taxon>Caloranaerobacter</taxon>
    </lineage>
</organism>
<keyword evidence="4" id="KW-1185">Reference proteome</keyword>
<dbReference type="InterPro" id="IPR054353">
    <property type="entry name" value="IstA-like_C"/>
</dbReference>
<feature type="domain" description="Integrase catalytic" evidence="2">
    <location>
        <begin position="113"/>
        <end position="284"/>
    </location>
</feature>
<dbReference type="PANTHER" id="PTHR35004">
    <property type="entry name" value="TRANSPOSASE RV3428C-RELATED"/>
    <property type="match status" value="1"/>
</dbReference>
<dbReference type="GO" id="GO:0003676">
    <property type="term" value="F:nucleic acid binding"/>
    <property type="evidence" value="ECO:0007669"/>
    <property type="project" value="InterPro"/>
</dbReference>
<dbReference type="PANTHER" id="PTHR35004:SF6">
    <property type="entry name" value="TRANSPOSASE"/>
    <property type="match status" value="1"/>
</dbReference>
<evidence type="ECO:0000256" key="1">
    <source>
        <dbReference type="ARBA" id="ARBA00009277"/>
    </source>
</evidence>
<evidence type="ECO:0000259" key="2">
    <source>
        <dbReference type="PROSITE" id="PS50994"/>
    </source>
</evidence>
<dbReference type="Pfam" id="PF22483">
    <property type="entry name" value="Mu-transpos_C_2"/>
    <property type="match status" value="1"/>
</dbReference>
<dbReference type="PROSITE" id="PS50994">
    <property type="entry name" value="INTEGRASE"/>
    <property type="match status" value="1"/>
</dbReference>
<dbReference type="Gene3D" id="3.30.420.10">
    <property type="entry name" value="Ribonuclease H-like superfamily/Ribonuclease H"/>
    <property type="match status" value="1"/>
</dbReference>
<dbReference type="SUPFAM" id="SSF53098">
    <property type="entry name" value="Ribonuclease H-like"/>
    <property type="match status" value="1"/>
</dbReference>
<gene>
    <name evidence="3" type="ORF">SAMN02745135_02607</name>
</gene>
<comment type="similarity">
    <text evidence="1">Belongs to the transposase IS21/IS408/IS1162 family.</text>
</comment>
<reference evidence="4" key="1">
    <citation type="submission" date="2016-11" db="EMBL/GenBank/DDBJ databases">
        <authorList>
            <person name="Varghese N."/>
            <person name="Submissions S."/>
        </authorList>
    </citation>
    <scope>NUCLEOTIDE SEQUENCE [LARGE SCALE GENOMIC DNA]</scope>
    <source>
        <strain evidence="4">DSM 13643</strain>
    </source>
</reference>